<gene>
    <name evidence="2" type="ORF">ACFQBQ_11055</name>
</gene>
<proteinExistence type="predicted"/>
<reference evidence="3" key="1">
    <citation type="journal article" date="2019" name="Int. J. Syst. Evol. Microbiol.">
        <title>The Global Catalogue of Microorganisms (GCM) 10K type strain sequencing project: providing services to taxonomists for standard genome sequencing and annotation.</title>
        <authorList>
            <consortium name="The Broad Institute Genomics Platform"/>
            <consortium name="The Broad Institute Genome Sequencing Center for Infectious Disease"/>
            <person name="Wu L."/>
            <person name="Ma J."/>
        </authorList>
    </citation>
    <scope>NUCLEOTIDE SEQUENCE [LARGE SCALE GENOMIC DNA]</scope>
    <source>
        <strain evidence="3">CGMCC 1.16026</strain>
    </source>
</reference>
<evidence type="ECO:0000313" key="3">
    <source>
        <dbReference type="Proteomes" id="UP001596391"/>
    </source>
</evidence>
<dbReference type="EMBL" id="JBHSWI010000001">
    <property type="protein sequence ID" value="MFC6646109.1"/>
    <property type="molecule type" value="Genomic_DNA"/>
</dbReference>
<dbReference type="Proteomes" id="UP001596391">
    <property type="component" value="Unassembled WGS sequence"/>
</dbReference>
<comment type="caution">
    <text evidence="2">The sequence shown here is derived from an EMBL/GenBank/DDBJ whole genome shotgun (WGS) entry which is preliminary data.</text>
</comment>
<sequence length="139" mass="14775">MDEHKGQVGGNEGISARDAAFERAVQAAMVRLEAPGSLMASLMAKAEAENSAAGKKSQTVLAFRPKAGVASRWKVWTGGAIAAALAVGMLGIQGVHAHREREQERVMAQQQFAESEAITQHALEHVREQMAKAGVSLDQ</sequence>
<keyword evidence="1" id="KW-0812">Transmembrane</keyword>
<feature type="transmembrane region" description="Helical" evidence="1">
    <location>
        <begin position="75"/>
        <end position="95"/>
    </location>
</feature>
<dbReference type="RefSeq" id="WP_263369808.1">
    <property type="nucleotide sequence ID" value="NZ_JAGSYD010000001.1"/>
</dbReference>
<accession>A0ABW1Z9H3</accession>
<evidence type="ECO:0000256" key="1">
    <source>
        <dbReference type="SAM" id="Phobius"/>
    </source>
</evidence>
<evidence type="ECO:0000313" key="2">
    <source>
        <dbReference type="EMBL" id="MFC6646109.1"/>
    </source>
</evidence>
<protein>
    <submittedName>
        <fullName evidence="2">Uncharacterized protein</fullName>
    </submittedName>
</protein>
<keyword evidence="1" id="KW-1133">Transmembrane helix</keyword>
<name>A0ABW1Z9H3_9BACT</name>
<keyword evidence="1" id="KW-0472">Membrane</keyword>
<organism evidence="2 3">
    <name type="scientific">Granulicella cerasi</name>
    <dbReference type="NCBI Taxonomy" id="741063"/>
    <lineage>
        <taxon>Bacteria</taxon>
        <taxon>Pseudomonadati</taxon>
        <taxon>Acidobacteriota</taxon>
        <taxon>Terriglobia</taxon>
        <taxon>Terriglobales</taxon>
        <taxon>Acidobacteriaceae</taxon>
        <taxon>Granulicella</taxon>
    </lineage>
</organism>
<keyword evidence="3" id="KW-1185">Reference proteome</keyword>